<feature type="domain" description="FAD dependent oxidoreductase" evidence="3">
    <location>
        <begin position="30"/>
        <end position="386"/>
    </location>
</feature>
<reference evidence="4 5" key="1">
    <citation type="journal article" date="2000" name="Arch. Microbiol.">
        <title>Rhodobaca bogoriensis gen. nov. and sp. nov., an alkaliphilic purple nonsulfur bacterium from African Rift Valley soda lakes.</title>
        <authorList>
            <person name="Milford A.D."/>
            <person name="Achenbach L.A."/>
            <person name="Jung D.O."/>
            <person name="Madigan M.T."/>
        </authorList>
    </citation>
    <scope>NUCLEOTIDE SEQUENCE [LARGE SCALE GENOMIC DNA]</scope>
    <source>
        <strain evidence="4 5">2376</strain>
    </source>
</reference>
<dbReference type="AlphaFoldDB" id="A0A7Z0KYF3"/>
<gene>
    <name evidence="4" type="ORF">HUK65_09695</name>
</gene>
<dbReference type="EMBL" id="JACBXS010000016">
    <property type="protein sequence ID" value="NYS25264.1"/>
    <property type="molecule type" value="Genomic_DNA"/>
</dbReference>
<protein>
    <submittedName>
        <fullName evidence="4">FAD-binding oxidoreductase</fullName>
    </submittedName>
</protein>
<sequence length="433" mass="45519">MIPELDGLWARTAPAPPATAPLDQDSEAEVAVIGAGFTGLSAALHMARAGARVTVLDADAIGQGGSGRNVGLVNAGLWLMPDELEARLGPDHGPRLLSALGEGPALVWDLVRAHGIDCDSVRNGTLHCAPDPAGLESLRARAAQWQRRGTALHLLDRDETTARIGSDAFAAALLDPRAGTIQPLAYARGLARAAIAAGAVVHTDTPVTALTQDSLPQGHNGPGWRLQTPHGTLRAARVLVATNTYSASAGAALRAHQSVLPYFNLATAPLPSELRQTLLQGGEGCWDTAKILTSFRMDAEGRLILGSVGALGAADGAVHRGWARRRLRQLFPALADVAFETEWHGRIGNTPDALPRFHRHGPGMWSISGYNGRGIAPGTVFGQMLGRLALGETGPEAIPLPLQDAPSPDPLRHLREPFWRAGAAIWHLGSARG</sequence>
<dbReference type="InterPro" id="IPR006076">
    <property type="entry name" value="FAD-dep_OxRdtase"/>
</dbReference>
<dbReference type="RefSeq" id="WP_179905964.1">
    <property type="nucleotide sequence ID" value="NZ_JACBXS010000016.1"/>
</dbReference>
<evidence type="ECO:0000313" key="5">
    <source>
        <dbReference type="Proteomes" id="UP000529417"/>
    </source>
</evidence>
<dbReference type="GO" id="GO:0016491">
    <property type="term" value="F:oxidoreductase activity"/>
    <property type="evidence" value="ECO:0007669"/>
    <property type="project" value="UniProtKB-KW"/>
</dbReference>
<accession>A0A7Z0KYF3</accession>
<dbReference type="InterPro" id="IPR036188">
    <property type="entry name" value="FAD/NAD-bd_sf"/>
</dbReference>
<dbReference type="SUPFAM" id="SSF51905">
    <property type="entry name" value="FAD/NAD(P)-binding domain"/>
    <property type="match status" value="1"/>
</dbReference>
<dbReference type="Proteomes" id="UP000529417">
    <property type="component" value="Unassembled WGS sequence"/>
</dbReference>
<name>A0A7Z0KYF3_9RHOB</name>
<keyword evidence="1" id="KW-0560">Oxidoreductase</keyword>
<keyword evidence="5" id="KW-1185">Reference proteome</keyword>
<evidence type="ECO:0000259" key="3">
    <source>
        <dbReference type="Pfam" id="PF01266"/>
    </source>
</evidence>
<dbReference type="GO" id="GO:0005737">
    <property type="term" value="C:cytoplasm"/>
    <property type="evidence" value="ECO:0007669"/>
    <property type="project" value="TreeGrafter"/>
</dbReference>
<dbReference type="Pfam" id="PF01266">
    <property type="entry name" value="DAO"/>
    <property type="match status" value="1"/>
</dbReference>
<dbReference type="Gene3D" id="3.30.9.10">
    <property type="entry name" value="D-Amino Acid Oxidase, subunit A, domain 2"/>
    <property type="match status" value="1"/>
</dbReference>
<dbReference type="Gene3D" id="3.50.50.60">
    <property type="entry name" value="FAD/NAD(P)-binding domain"/>
    <property type="match status" value="1"/>
</dbReference>
<comment type="caution">
    <text evidence="4">The sequence shown here is derived from an EMBL/GenBank/DDBJ whole genome shotgun (WGS) entry which is preliminary data.</text>
</comment>
<dbReference type="PANTHER" id="PTHR13847">
    <property type="entry name" value="SARCOSINE DEHYDROGENASE-RELATED"/>
    <property type="match status" value="1"/>
</dbReference>
<evidence type="ECO:0000313" key="4">
    <source>
        <dbReference type="EMBL" id="NYS25264.1"/>
    </source>
</evidence>
<organism evidence="4 5">
    <name type="scientific">Rhabdonatronobacter sediminivivens</name>
    <dbReference type="NCBI Taxonomy" id="2743469"/>
    <lineage>
        <taxon>Bacteria</taxon>
        <taxon>Pseudomonadati</taxon>
        <taxon>Pseudomonadota</taxon>
        <taxon>Alphaproteobacteria</taxon>
        <taxon>Rhodobacterales</taxon>
        <taxon>Paracoccaceae</taxon>
        <taxon>Rhabdonatronobacter</taxon>
    </lineage>
</organism>
<evidence type="ECO:0000256" key="2">
    <source>
        <dbReference type="SAM" id="MobiDB-lite"/>
    </source>
</evidence>
<feature type="region of interest" description="Disordered" evidence="2">
    <location>
        <begin position="1"/>
        <end position="23"/>
    </location>
</feature>
<evidence type="ECO:0000256" key="1">
    <source>
        <dbReference type="ARBA" id="ARBA00023002"/>
    </source>
</evidence>
<dbReference type="PANTHER" id="PTHR13847:SF281">
    <property type="entry name" value="FAD DEPENDENT OXIDOREDUCTASE DOMAIN-CONTAINING PROTEIN"/>
    <property type="match status" value="1"/>
</dbReference>
<proteinExistence type="predicted"/>